<feature type="domain" description="Reverse transcriptase" evidence="12">
    <location>
        <begin position="1"/>
        <end position="135"/>
    </location>
</feature>
<dbReference type="InterPro" id="IPR000477">
    <property type="entry name" value="RT_dom"/>
</dbReference>
<dbReference type="PROSITE" id="PS50879">
    <property type="entry name" value="RNASE_H_1"/>
    <property type="match status" value="1"/>
</dbReference>
<reference evidence="14" key="3">
    <citation type="submission" date="2025-09" db="UniProtKB">
        <authorList>
            <consortium name="Ensembl"/>
        </authorList>
    </citation>
    <scope>IDENTIFICATION</scope>
</reference>
<dbReference type="Proteomes" id="UP000002280">
    <property type="component" value="Chromosome 2"/>
</dbReference>
<dbReference type="InterPro" id="IPR012337">
    <property type="entry name" value="RNaseH-like_sf"/>
</dbReference>
<keyword evidence="8" id="KW-0695">RNA-directed DNA polymerase</keyword>
<dbReference type="PROSITE" id="PS50876">
    <property type="entry name" value="ZF_INTEGRASE"/>
    <property type="match status" value="1"/>
</dbReference>
<dbReference type="InterPro" id="IPR043502">
    <property type="entry name" value="DNA/RNA_pol_sf"/>
</dbReference>
<protein>
    <recommendedName>
        <fullName evidence="16">RNA-directed DNA polymerase</fullName>
    </recommendedName>
</protein>
<dbReference type="Pfam" id="PF00075">
    <property type="entry name" value="RNase_H"/>
    <property type="match status" value="1"/>
</dbReference>
<dbReference type="AlphaFoldDB" id="A0A5F8HE21"/>
<evidence type="ECO:0000256" key="1">
    <source>
        <dbReference type="ARBA" id="ARBA00010879"/>
    </source>
</evidence>
<dbReference type="Ensembl" id="ENSMODT00000079730.1">
    <property type="protein sequence ID" value="ENSMODP00000057427.1"/>
    <property type="gene ID" value="ENSMODG00000047925.1"/>
</dbReference>
<dbReference type="InterPro" id="IPR036397">
    <property type="entry name" value="RNaseH_sf"/>
</dbReference>
<keyword evidence="10" id="KW-0863">Zinc-finger</keyword>
<keyword evidence="3" id="KW-0548">Nucleotidyltransferase</keyword>
<evidence type="ECO:0000256" key="8">
    <source>
        <dbReference type="ARBA" id="ARBA00022918"/>
    </source>
</evidence>
<evidence type="ECO:0008006" key="16">
    <source>
        <dbReference type="Google" id="ProtNLM"/>
    </source>
</evidence>
<dbReference type="InParanoid" id="A0A5F8HE21"/>
<dbReference type="Gene3D" id="1.10.10.200">
    <property type="match status" value="1"/>
</dbReference>
<dbReference type="GO" id="GO:0004523">
    <property type="term" value="F:RNA-DNA hybrid ribonuclease activity"/>
    <property type="evidence" value="ECO:0007669"/>
    <property type="project" value="InterPro"/>
</dbReference>
<dbReference type="Pfam" id="PF06817">
    <property type="entry name" value="RVT_thumb"/>
    <property type="match status" value="1"/>
</dbReference>
<keyword evidence="10" id="KW-0862">Zinc</keyword>
<dbReference type="Bgee" id="ENSMODG00000047925">
    <property type="expression patterns" value="Expressed in ovary and 2 other cell types or tissues"/>
</dbReference>
<comment type="similarity">
    <text evidence="1">Belongs to the beta type-B retroviral polymerase family. HERV class-II K(HML-2) pol subfamily.</text>
</comment>
<reference evidence="14 15" key="1">
    <citation type="journal article" date="2007" name="Nature">
        <title>Genome of the marsupial Monodelphis domestica reveals innovation in non-coding sequences.</title>
        <authorList>
            <person name="Mikkelsen T.S."/>
            <person name="Wakefield M.J."/>
            <person name="Aken B."/>
            <person name="Amemiya C.T."/>
            <person name="Chang J.L."/>
            <person name="Duke S."/>
            <person name="Garber M."/>
            <person name="Gentles A.J."/>
            <person name="Goodstadt L."/>
            <person name="Heger A."/>
            <person name="Jurka J."/>
            <person name="Kamal M."/>
            <person name="Mauceli E."/>
            <person name="Searle S.M."/>
            <person name="Sharpe T."/>
            <person name="Baker M.L."/>
            <person name="Batzer M.A."/>
            <person name="Benos P.V."/>
            <person name="Belov K."/>
            <person name="Clamp M."/>
            <person name="Cook A."/>
            <person name="Cuff J."/>
            <person name="Das R."/>
            <person name="Davidow L."/>
            <person name="Deakin J.E."/>
            <person name="Fazzari M.J."/>
            <person name="Glass J.L."/>
            <person name="Grabherr M."/>
            <person name="Greally J.M."/>
            <person name="Gu W."/>
            <person name="Hore T.A."/>
            <person name="Huttley G.A."/>
            <person name="Kleber M."/>
            <person name="Jirtle R.L."/>
            <person name="Koina E."/>
            <person name="Lee J.T."/>
            <person name="Mahony S."/>
            <person name="Marra M.A."/>
            <person name="Miller R.D."/>
            <person name="Nicholls R.D."/>
            <person name="Oda M."/>
            <person name="Papenfuss A.T."/>
            <person name="Parra Z.E."/>
            <person name="Pollock D.D."/>
            <person name="Ray D.A."/>
            <person name="Schein J.E."/>
            <person name="Speed T.P."/>
            <person name="Thompson K."/>
            <person name="VandeBerg J.L."/>
            <person name="Wade C.M."/>
            <person name="Walker J.A."/>
            <person name="Waters P.D."/>
            <person name="Webber C."/>
            <person name="Weidman J.R."/>
            <person name="Xie X."/>
            <person name="Zody M.C."/>
            <person name="Baldwin J."/>
            <person name="Abdouelleil A."/>
            <person name="Abdulkadir J."/>
            <person name="Abebe A."/>
            <person name="Abera B."/>
            <person name="Abreu J."/>
            <person name="Acer S.C."/>
            <person name="Aftuck L."/>
            <person name="Alexander A."/>
            <person name="An P."/>
            <person name="Anderson E."/>
            <person name="Anderson S."/>
            <person name="Arachi H."/>
            <person name="Azer M."/>
            <person name="Bachantsang P."/>
            <person name="Barry A."/>
            <person name="Bayul T."/>
            <person name="Berlin A."/>
            <person name="Bessette D."/>
            <person name="Bloom T."/>
            <person name="Bloom T."/>
            <person name="Boguslavskiy L."/>
            <person name="Bonnet C."/>
            <person name="Boukhgalter B."/>
            <person name="Bourzgui I."/>
            <person name="Brown A."/>
            <person name="Cahill P."/>
            <person name="Channer S."/>
            <person name="Cheshatsang Y."/>
            <person name="Chuda L."/>
            <person name="Citroen M."/>
            <person name="Collymore A."/>
            <person name="Cooke P."/>
            <person name="Costello M."/>
            <person name="D'Aco K."/>
            <person name="Daza R."/>
            <person name="De Haan G."/>
            <person name="DeGray S."/>
            <person name="DeMaso C."/>
            <person name="Dhargay N."/>
            <person name="Dooley K."/>
            <person name="Dooley E."/>
            <person name="Doricent M."/>
            <person name="Dorje P."/>
            <person name="Dorjee K."/>
            <person name="Dupes A."/>
            <person name="Elong R."/>
            <person name="Falk J."/>
            <person name="Farina A."/>
            <person name="Faro S."/>
            <person name="Ferguson D."/>
            <person name="Fisher S."/>
            <person name="Foley C.D."/>
            <person name="Franke A."/>
            <person name="Friedrich D."/>
            <person name="Gadbois L."/>
            <person name="Gearin G."/>
            <person name="Gearin C.R."/>
            <person name="Giannoukos G."/>
            <person name="Goode T."/>
            <person name="Graham J."/>
            <person name="Grandbois E."/>
            <person name="Grewal S."/>
            <person name="Gyaltsen K."/>
            <person name="Hafez N."/>
            <person name="Hagos B."/>
            <person name="Hall J."/>
            <person name="Henson C."/>
            <person name="Hollinger A."/>
            <person name="Honan T."/>
            <person name="Huard M.D."/>
            <person name="Hughes L."/>
            <person name="Hurhula B."/>
            <person name="Husby M.E."/>
            <person name="Kamat A."/>
            <person name="Kanga B."/>
            <person name="Kashin S."/>
            <person name="Khazanovich D."/>
            <person name="Kisner P."/>
            <person name="Lance K."/>
            <person name="Lara M."/>
            <person name="Lee W."/>
            <person name="Lennon N."/>
            <person name="Letendre F."/>
            <person name="LeVine R."/>
            <person name="Lipovsky A."/>
            <person name="Liu X."/>
            <person name="Liu J."/>
            <person name="Liu S."/>
            <person name="Lokyitsang T."/>
            <person name="Lokyitsang Y."/>
            <person name="Lubonja R."/>
            <person name="Lui A."/>
            <person name="MacDonald P."/>
            <person name="Magnisalis V."/>
            <person name="Maru K."/>
            <person name="Matthews C."/>
            <person name="McCusker W."/>
            <person name="McDonough S."/>
            <person name="Mehta T."/>
            <person name="Meldrim J."/>
            <person name="Meneus L."/>
            <person name="Mihai O."/>
            <person name="Mihalev A."/>
            <person name="Mihova T."/>
            <person name="Mittelman R."/>
            <person name="Mlenga V."/>
            <person name="Montmayeur A."/>
            <person name="Mulrain L."/>
            <person name="Navidi A."/>
            <person name="Naylor J."/>
            <person name="Negash T."/>
            <person name="Nguyen T."/>
            <person name="Nguyen N."/>
            <person name="Nicol R."/>
            <person name="Norbu C."/>
            <person name="Norbu N."/>
            <person name="Novod N."/>
            <person name="O'Neill B."/>
            <person name="Osman S."/>
            <person name="Markiewicz E."/>
            <person name="Oyono O.L."/>
            <person name="Patti C."/>
            <person name="Phunkhang P."/>
            <person name="Pierre F."/>
            <person name="Priest M."/>
            <person name="Raghuraman S."/>
            <person name="Rege F."/>
            <person name="Reyes R."/>
            <person name="Rise C."/>
            <person name="Rogov P."/>
            <person name="Ross K."/>
            <person name="Ryan E."/>
            <person name="Settipalli S."/>
            <person name="Shea T."/>
            <person name="Sherpa N."/>
            <person name="Shi L."/>
            <person name="Shih D."/>
            <person name="Sparrow T."/>
            <person name="Spaulding J."/>
            <person name="Stalker J."/>
            <person name="Stange-Thomann N."/>
            <person name="Stavropoulos S."/>
            <person name="Stone C."/>
            <person name="Strader C."/>
            <person name="Tesfaye S."/>
            <person name="Thomson T."/>
            <person name="Thoulutsang Y."/>
            <person name="Thoulutsang D."/>
            <person name="Topham K."/>
            <person name="Topping I."/>
            <person name="Tsamla T."/>
            <person name="Vassiliev H."/>
            <person name="Vo A."/>
            <person name="Wangchuk T."/>
            <person name="Wangdi T."/>
            <person name="Weiand M."/>
            <person name="Wilkinson J."/>
            <person name="Wilson A."/>
            <person name="Yadav S."/>
            <person name="Young G."/>
            <person name="Yu Q."/>
            <person name="Zembek L."/>
            <person name="Zhong D."/>
            <person name="Zimmer A."/>
            <person name="Zwirko Z."/>
            <person name="Jaffe D.B."/>
            <person name="Alvarez P."/>
            <person name="Brockman W."/>
            <person name="Butler J."/>
            <person name="Chin C."/>
            <person name="Gnerre S."/>
            <person name="MacCallum I."/>
            <person name="Graves J.A."/>
            <person name="Ponting C.P."/>
            <person name="Breen M."/>
            <person name="Samollow P.B."/>
            <person name="Lander E.S."/>
            <person name="Lindblad-Toh K."/>
        </authorList>
    </citation>
    <scope>NUCLEOTIDE SEQUENCE [LARGE SCALE GENOMIC DNA]</scope>
</reference>
<evidence type="ECO:0000259" key="13">
    <source>
        <dbReference type="PROSITE" id="PS50879"/>
    </source>
</evidence>
<evidence type="ECO:0000256" key="3">
    <source>
        <dbReference type="ARBA" id="ARBA00022695"/>
    </source>
</evidence>
<dbReference type="InterPro" id="IPR017856">
    <property type="entry name" value="Integrase-like_N"/>
</dbReference>
<evidence type="ECO:0000259" key="11">
    <source>
        <dbReference type="PROSITE" id="PS50876"/>
    </source>
</evidence>
<feature type="domain" description="Integrase-type" evidence="11">
    <location>
        <begin position="481"/>
        <end position="522"/>
    </location>
</feature>
<keyword evidence="4" id="KW-0540">Nuclease</keyword>
<name>A0A5F8HE21_MONDO</name>
<keyword evidence="2" id="KW-0808">Transferase</keyword>
<evidence type="ECO:0000313" key="15">
    <source>
        <dbReference type="Proteomes" id="UP000002280"/>
    </source>
</evidence>
<dbReference type="GO" id="GO:0008270">
    <property type="term" value="F:zinc ion binding"/>
    <property type="evidence" value="ECO:0007669"/>
    <property type="project" value="UniProtKB-KW"/>
</dbReference>
<keyword evidence="7" id="KW-0378">Hydrolase</keyword>
<sequence>MLTDLRQVNESMEEMGALQPGLPVLSWIPIHWKIWAIDLKDCFYTIPLQEKDCKRFAFSVHCQQYVDQALRSIRSKHPKVMMIHYMDDILLAATTVEQLEALFPMLLQHLSEFNLVIAEEKIQKGEEISYLGSLIGPCEIKPQKIQIRMDKLQTLNDFQKMLGDINWIRPFLKLTTEQLHPLFQLLEGDANLKSPRTLTPEAISALKNVEEALNTALLTRFDPHQPVEVKILQTPHVPTAAVVQRDKVILWIHSKSQSGKAIPLYPLLMGQIIKRAIKVVIQGIGQYPEVIHIPVTKAQLQDWIESYTEWASLLQFPCFFRSQTNLSPFWKIFNQYCIVSNPISNHLVDGPNIFVDANPQAAAIFSPPNQHMIFHTPFSRTQQNELPAALLALWKHPESFNLIVDSQYVAQALPKLTNAVIQSKQGTVNLIFSKLQYVLRNRLCSVYVLHVRSHTSLPGPIILGNHIVDQALEAPLLSFSSPAAEAQKAHDKFHQSARALQKQFQIIKAQARLIVKACPKCVPFQPASNKEGAQNPQGVHPLHIW</sequence>
<keyword evidence="6" id="KW-0255">Endonuclease</keyword>
<dbReference type="OMA" id="QYRITHT"/>
<keyword evidence="15" id="KW-1185">Reference proteome</keyword>
<dbReference type="GO" id="GO:0035613">
    <property type="term" value="F:RNA stem-loop binding"/>
    <property type="evidence" value="ECO:0000318"/>
    <property type="project" value="GO_Central"/>
</dbReference>
<dbReference type="InterPro" id="IPR043128">
    <property type="entry name" value="Rev_trsase/Diguanyl_cyclase"/>
</dbReference>
<dbReference type="InterPro" id="IPR010661">
    <property type="entry name" value="RVT_thumb"/>
</dbReference>
<reference evidence="14" key="2">
    <citation type="submission" date="2025-08" db="UniProtKB">
        <authorList>
            <consortium name="Ensembl"/>
        </authorList>
    </citation>
    <scope>IDENTIFICATION</scope>
</reference>
<evidence type="ECO:0000256" key="5">
    <source>
        <dbReference type="ARBA" id="ARBA00022723"/>
    </source>
</evidence>
<dbReference type="GO" id="GO:0003964">
    <property type="term" value="F:RNA-directed DNA polymerase activity"/>
    <property type="evidence" value="ECO:0007669"/>
    <property type="project" value="UniProtKB-KW"/>
</dbReference>
<accession>A0A5F8HE21</accession>
<dbReference type="GO" id="GO:0003677">
    <property type="term" value="F:DNA binding"/>
    <property type="evidence" value="ECO:0007669"/>
    <property type="project" value="UniProtKB-KW"/>
</dbReference>
<dbReference type="SUPFAM" id="SSF53098">
    <property type="entry name" value="Ribonuclease H-like"/>
    <property type="match status" value="1"/>
</dbReference>
<dbReference type="InterPro" id="IPR003308">
    <property type="entry name" value="Integrase_Zn-bd_dom_N"/>
</dbReference>
<evidence type="ECO:0000256" key="4">
    <source>
        <dbReference type="ARBA" id="ARBA00022722"/>
    </source>
</evidence>
<dbReference type="Gene3D" id="3.10.10.10">
    <property type="entry name" value="HIV Type 1 Reverse Transcriptase, subunit A, domain 1"/>
    <property type="match status" value="1"/>
</dbReference>
<evidence type="ECO:0000256" key="7">
    <source>
        <dbReference type="ARBA" id="ARBA00022801"/>
    </source>
</evidence>
<dbReference type="PANTHER" id="PTHR41694">
    <property type="entry name" value="ENDOGENOUS RETROVIRUS GROUP K MEMBER POL PROTEIN"/>
    <property type="match status" value="1"/>
</dbReference>
<dbReference type="PANTHER" id="PTHR41694:SF3">
    <property type="entry name" value="RNA-DIRECTED DNA POLYMERASE-RELATED"/>
    <property type="match status" value="1"/>
</dbReference>
<organism evidence="14 15">
    <name type="scientific">Monodelphis domestica</name>
    <name type="common">Gray short-tailed opossum</name>
    <dbReference type="NCBI Taxonomy" id="13616"/>
    <lineage>
        <taxon>Eukaryota</taxon>
        <taxon>Metazoa</taxon>
        <taxon>Chordata</taxon>
        <taxon>Craniata</taxon>
        <taxon>Vertebrata</taxon>
        <taxon>Euteleostomi</taxon>
        <taxon>Mammalia</taxon>
        <taxon>Metatheria</taxon>
        <taxon>Didelphimorphia</taxon>
        <taxon>Didelphidae</taxon>
        <taxon>Monodelphis</taxon>
    </lineage>
</organism>
<dbReference type="Gene3D" id="3.30.420.10">
    <property type="entry name" value="Ribonuclease H-like superfamily/Ribonuclease H"/>
    <property type="match status" value="1"/>
</dbReference>
<dbReference type="Gene3D" id="3.30.70.270">
    <property type="match status" value="3"/>
</dbReference>
<dbReference type="Pfam" id="PF02022">
    <property type="entry name" value="Integrase_Zn"/>
    <property type="match status" value="1"/>
</dbReference>
<evidence type="ECO:0000313" key="14">
    <source>
        <dbReference type="Ensembl" id="ENSMODP00000057427.1"/>
    </source>
</evidence>
<dbReference type="InterPro" id="IPR002156">
    <property type="entry name" value="RNaseH_domain"/>
</dbReference>
<evidence type="ECO:0000256" key="10">
    <source>
        <dbReference type="PROSITE-ProRule" id="PRU00450"/>
    </source>
</evidence>
<evidence type="ECO:0000256" key="9">
    <source>
        <dbReference type="ARBA" id="ARBA00023125"/>
    </source>
</evidence>
<dbReference type="SUPFAM" id="SSF46919">
    <property type="entry name" value="N-terminal Zn binding domain of HIV integrase"/>
    <property type="match status" value="1"/>
</dbReference>
<evidence type="ECO:0000256" key="2">
    <source>
        <dbReference type="ARBA" id="ARBA00022679"/>
    </source>
</evidence>
<keyword evidence="9" id="KW-0238">DNA-binding</keyword>
<dbReference type="PROSITE" id="PS50878">
    <property type="entry name" value="RT_POL"/>
    <property type="match status" value="1"/>
</dbReference>
<proteinExistence type="inferred from homology"/>
<dbReference type="SUPFAM" id="SSF56672">
    <property type="entry name" value="DNA/RNA polymerases"/>
    <property type="match status" value="1"/>
</dbReference>
<evidence type="ECO:0000259" key="12">
    <source>
        <dbReference type="PROSITE" id="PS50878"/>
    </source>
</evidence>
<keyword evidence="5" id="KW-0479">Metal-binding</keyword>
<evidence type="ECO:0000256" key="6">
    <source>
        <dbReference type="ARBA" id="ARBA00022759"/>
    </source>
</evidence>
<dbReference type="GeneTree" id="ENSGT00670000098165"/>
<dbReference type="Pfam" id="PF00078">
    <property type="entry name" value="RVT_1"/>
    <property type="match status" value="1"/>
</dbReference>
<feature type="domain" description="RNase H type-1" evidence="13">
    <location>
        <begin position="347"/>
        <end position="477"/>
    </location>
</feature>